<evidence type="ECO:0000259" key="5">
    <source>
        <dbReference type="Pfam" id="PF12972"/>
    </source>
</evidence>
<accession>A0A9D9IEM7</accession>
<dbReference type="PROSITE" id="PS51257">
    <property type="entry name" value="PROKAR_LIPOPROTEIN"/>
    <property type="match status" value="1"/>
</dbReference>
<feature type="domain" description="Alpha-N-acetylglucosaminidase N-terminal" evidence="4">
    <location>
        <begin position="46"/>
        <end position="128"/>
    </location>
</feature>
<feature type="domain" description="Alpha-N-acetylglucosaminidase C-terminal" evidence="5">
    <location>
        <begin position="483"/>
        <end position="752"/>
    </location>
</feature>
<feature type="domain" description="Alpha-N-acetylglucosaminidase tim-barrel" evidence="3">
    <location>
        <begin position="143"/>
        <end position="473"/>
    </location>
</feature>
<name>A0A9D9IEM7_9BACT</name>
<dbReference type="GO" id="GO:0016787">
    <property type="term" value="F:hydrolase activity"/>
    <property type="evidence" value="ECO:0007669"/>
    <property type="project" value="UniProtKB-KW"/>
</dbReference>
<protein>
    <submittedName>
        <fullName evidence="6">Alpha-N-acetylglucosaminidase</fullName>
    </submittedName>
</protein>
<dbReference type="AlphaFoldDB" id="A0A9D9IEM7"/>
<evidence type="ECO:0000259" key="3">
    <source>
        <dbReference type="Pfam" id="PF05089"/>
    </source>
</evidence>
<feature type="chain" id="PRO_5038724294" evidence="2">
    <location>
        <begin position="27"/>
        <end position="759"/>
    </location>
</feature>
<dbReference type="PANTHER" id="PTHR12872:SF1">
    <property type="entry name" value="ALPHA-N-ACETYLGLUCOSAMINIDASE"/>
    <property type="match status" value="1"/>
</dbReference>
<feature type="signal peptide" evidence="2">
    <location>
        <begin position="1"/>
        <end position="26"/>
    </location>
</feature>
<dbReference type="Gene3D" id="3.20.20.80">
    <property type="entry name" value="Glycosidases"/>
    <property type="match status" value="1"/>
</dbReference>
<keyword evidence="2" id="KW-0732">Signal</keyword>
<evidence type="ECO:0000313" key="6">
    <source>
        <dbReference type="EMBL" id="MBO8470650.1"/>
    </source>
</evidence>
<dbReference type="InterPro" id="IPR029018">
    <property type="entry name" value="Hex-like_dom2"/>
</dbReference>
<dbReference type="Gene3D" id="3.30.379.10">
    <property type="entry name" value="Chitobiase/beta-hexosaminidase domain 2-like"/>
    <property type="match status" value="1"/>
</dbReference>
<gene>
    <name evidence="6" type="ORF">IAB82_02515</name>
</gene>
<dbReference type="PANTHER" id="PTHR12872">
    <property type="entry name" value="ALPHA-N-ACETYLGLUCOSAMINIDASE"/>
    <property type="match status" value="1"/>
</dbReference>
<sequence>MPIRYKFTGVGSALAVSVLSMFLACCSPGDSVPDLKSEYTPSEQKQAAEALLKRVTGKHANDFEVLVTPRQKDGKDWFSFYASDDGRIVLEGNTGVSVASALHRYLRQYCGYHISWCGSSTALPERLPLPVERVDRVSPYKFRYYLNYCTFNYSMSWWDRDRWQQEIDFMAMNGINMPLAITGQNTVWQKVYRKLGFTDEELDGFFSGPAFFNWFWMGNLDGWGGPLPQSFIDAHEDLQKFILGRERSLGMTPVLPAFTGHVPPSFETRFPEAKIDKTEWIDYPAVSILSPSDSMFTVIAKMFVEEEIGTYGTNHYYTADTFNENLPPTSDPEYLASMSNVIYDGMAGADPDAVWVMQAWLFYHQADFWGDRQIEALLDPVPDDRMLLLDLFADMKPVWKKARSFYGKPWIWCMLQNFGQRQCLCGTSDIVASEPSSLLHRADAGNMSGIGLTMEGINQNPFIFALMLENVWQDTPVDVDAFLGDYLSCRYGLKDAAPDVKSGITRSWKTLVNSVYSNHTDADGGRQSVMTKRPVFASGPDSLQKPGNFFPLDSLVTAWDGMMNCAGALSGSDGFRYDLVDVTRQVLVELLDRLHYESQEAFYSSDSRMFIQRSSEVLSLMHEIDDLLATRKEFLLGPWVEAAKALGTTPEEKSLYEWNAKTQITLWGKPGSPLNDYACKNWSGLVDDFYCRRYEMFYSQQQASLAEGRPFDYRRFMNECLAFEEKWAAGDEIFPVESIGDEIGACMDMYRKYRKYFNE</sequence>
<dbReference type="GO" id="GO:0005975">
    <property type="term" value="P:carbohydrate metabolic process"/>
    <property type="evidence" value="ECO:0007669"/>
    <property type="project" value="UniProtKB-ARBA"/>
</dbReference>
<organism evidence="6 7">
    <name type="scientific">Candidatus Cryptobacteroides faecavium</name>
    <dbReference type="NCBI Taxonomy" id="2840762"/>
    <lineage>
        <taxon>Bacteria</taxon>
        <taxon>Pseudomonadati</taxon>
        <taxon>Bacteroidota</taxon>
        <taxon>Bacteroidia</taxon>
        <taxon>Bacteroidales</taxon>
        <taxon>Candidatus Cryptobacteroides</taxon>
    </lineage>
</organism>
<reference evidence="6" key="2">
    <citation type="journal article" date="2021" name="PeerJ">
        <title>Extensive microbial diversity within the chicken gut microbiome revealed by metagenomics and culture.</title>
        <authorList>
            <person name="Gilroy R."/>
            <person name="Ravi A."/>
            <person name="Getino M."/>
            <person name="Pursley I."/>
            <person name="Horton D.L."/>
            <person name="Alikhan N.F."/>
            <person name="Baker D."/>
            <person name="Gharbi K."/>
            <person name="Hall N."/>
            <person name="Watson M."/>
            <person name="Adriaenssens E.M."/>
            <person name="Foster-Nyarko E."/>
            <person name="Jarju S."/>
            <person name="Secka A."/>
            <person name="Antonio M."/>
            <person name="Oren A."/>
            <person name="Chaudhuri R.R."/>
            <person name="La Ragione R."/>
            <person name="Hildebrand F."/>
            <person name="Pallen M.J."/>
        </authorList>
    </citation>
    <scope>NUCLEOTIDE SEQUENCE</scope>
    <source>
        <strain evidence="6">B2-22910</strain>
    </source>
</reference>
<dbReference type="InterPro" id="IPR007781">
    <property type="entry name" value="NAGLU"/>
</dbReference>
<dbReference type="Pfam" id="PF12972">
    <property type="entry name" value="NAGLU_C"/>
    <property type="match status" value="1"/>
</dbReference>
<comment type="caution">
    <text evidence="6">The sequence shown here is derived from an EMBL/GenBank/DDBJ whole genome shotgun (WGS) entry which is preliminary data.</text>
</comment>
<evidence type="ECO:0000256" key="1">
    <source>
        <dbReference type="ARBA" id="ARBA00022801"/>
    </source>
</evidence>
<dbReference type="Gene3D" id="1.20.120.670">
    <property type="entry name" value="N-acetyl-b-d-glucoasminidase"/>
    <property type="match status" value="1"/>
</dbReference>
<dbReference type="EMBL" id="JADIMB010000036">
    <property type="protein sequence ID" value="MBO8470650.1"/>
    <property type="molecule type" value="Genomic_DNA"/>
</dbReference>
<reference evidence="6" key="1">
    <citation type="submission" date="2020-10" db="EMBL/GenBank/DDBJ databases">
        <authorList>
            <person name="Gilroy R."/>
        </authorList>
    </citation>
    <scope>NUCLEOTIDE SEQUENCE</scope>
    <source>
        <strain evidence="6">B2-22910</strain>
    </source>
</reference>
<dbReference type="InterPro" id="IPR024732">
    <property type="entry name" value="NAGLU_C"/>
</dbReference>
<evidence type="ECO:0000259" key="4">
    <source>
        <dbReference type="Pfam" id="PF12971"/>
    </source>
</evidence>
<evidence type="ECO:0000313" key="7">
    <source>
        <dbReference type="Proteomes" id="UP000823603"/>
    </source>
</evidence>
<dbReference type="Pfam" id="PF05089">
    <property type="entry name" value="NAGLU"/>
    <property type="match status" value="1"/>
</dbReference>
<dbReference type="Pfam" id="PF12971">
    <property type="entry name" value="NAGLU_N"/>
    <property type="match status" value="1"/>
</dbReference>
<dbReference type="Proteomes" id="UP000823603">
    <property type="component" value="Unassembled WGS sequence"/>
</dbReference>
<keyword evidence="1" id="KW-0378">Hydrolase</keyword>
<dbReference type="InterPro" id="IPR024240">
    <property type="entry name" value="NAGLU_N"/>
</dbReference>
<proteinExistence type="predicted"/>
<evidence type="ECO:0000256" key="2">
    <source>
        <dbReference type="SAM" id="SignalP"/>
    </source>
</evidence>
<dbReference type="InterPro" id="IPR024733">
    <property type="entry name" value="NAGLU_tim-barrel"/>
</dbReference>